<dbReference type="InterPro" id="IPR001647">
    <property type="entry name" value="HTH_TetR"/>
</dbReference>
<dbReference type="Gene3D" id="1.10.10.60">
    <property type="entry name" value="Homeodomain-like"/>
    <property type="match status" value="1"/>
</dbReference>
<comment type="caution">
    <text evidence="6">The sequence shown here is derived from an EMBL/GenBank/DDBJ whole genome shotgun (WGS) entry which is preliminary data.</text>
</comment>
<keyword evidence="2 4" id="KW-0238">DNA-binding</keyword>
<protein>
    <submittedName>
        <fullName evidence="6">TetR family transcriptional regulator</fullName>
    </submittedName>
</protein>
<dbReference type="Pfam" id="PF00440">
    <property type="entry name" value="TetR_N"/>
    <property type="match status" value="1"/>
</dbReference>
<dbReference type="Proteomes" id="UP000238220">
    <property type="component" value="Unassembled WGS sequence"/>
</dbReference>
<dbReference type="SUPFAM" id="SSF48498">
    <property type="entry name" value="Tetracyclin repressor-like, C-terminal domain"/>
    <property type="match status" value="1"/>
</dbReference>
<sequence>MSRPQRLTDRKRESILTAALQEFLSQGFDGTSMDRIAASAEVSKRTVYNHFPSKDELFEAILRQLWECATAEEGLPYEPRRPLREQLGELLRRKMRLMQDRGFMDLARVAIAEGVRRPDRARELIERLEEGQGEEALTAWIRAAAADGKLKPLDVDLAEQQLHALVKGAAFWPQLALGAPPLSAKQQAQVVEGAVEMFLRCYAKKP</sequence>
<dbReference type="OrthoDB" id="116240at2"/>
<dbReference type="PANTHER" id="PTHR30055">
    <property type="entry name" value="HTH-TYPE TRANSCRIPTIONAL REGULATOR RUTR"/>
    <property type="match status" value="1"/>
</dbReference>
<dbReference type="InterPro" id="IPR009057">
    <property type="entry name" value="Homeodomain-like_sf"/>
</dbReference>
<reference evidence="6 7" key="1">
    <citation type="submission" date="2018-02" db="EMBL/GenBank/DDBJ databases">
        <title>Genome sequencing of Solimonas sp. HR-BB.</title>
        <authorList>
            <person name="Lee Y."/>
            <person name="Jeon C.O."/>
        </authorList>
    </citation>
    <scope>NUCLEOTIDE SEQUENCE [LARGE SCALE GENOMIC DNA]</scope>
    <source>
        <strain evidence="6 7">HR-BB</strain>
    </source>
</reference>
<gene>
    <name evidence="6" type="ORF">C3942_01210</name>
</gene>
<dbReference type="PROSITE" id="PS01081">
    <property type="entry name" value="HTH_TETR_1"/>
    <property type="match status" value="1"/>
</dbReference>
<keyword evidence="1" id="KW-0805">Transcription regulation</keyword>
<dbReference type="FunFam" id="1.10.10.60:FF:000141">
    <property type="entry name" value="TetR family transcriptional regulator"/>
    <property type="match status" value="1"/>
</dbReference>
<dbReference type="RefSeq" id="WP_104228507.1">
    <property type="nucleotide sequence ID" value="NZ_PSNW01000001.1"/>
</dbReference>
<evidence type="ECO:0000256" key="2">
    <source>
        <dbReference type="ARBA" id="ARBA00023125"/>
    </source>
</evidence>
<feature type="DNA-binding region" description="H-T-H motif" evidence="4">
    <location>
        <begin position="32"/>
        <end position="51"/>
    </location>
</feature>
<accession>A0A2S5TKN9</accession>
<dbReference type="PANTHER" id="PTHR30055:SF224">
    <property type="entry name" value="TRANSCRIPTIONAL REGULATOR TETR FAMILY"/>
    <property type="match status" value="1"/>
</dbReference>
<dbReference type="InterPro" id="IPR039536">
    <property type="entry name" value="TetR_C_Proteobacteria"/>
</dbReference>
<evidence type="ECO:0000313" key="7">
    <source>
        <dbReference type="Proteomes" id="UP000238220"/>
    </source>
</evidence>
<dbReference type="GO" id="GO:0003700">
    <property type="term" value="F:DNA-binding transcription factor activity"/>
    <property type="evidence" value="ECO:0007669"/>
    <property type="project" value="TreeGrafter"/>
</dbReference>
<evidence type="ECO:0000256" key="1">
    <source>
        <dbReference type="ARBA" id="ARBA00023015"/>
    </source>
</evidence>
<proteinExistence type="predicted"/>
<dbReference type="InterPro" id="IPR023772">
    <property type="entry name" value="DNA-bd_HTH_TetR-type_CS"/>
</dbReference>
<dbReference type="InterPro" id="IPR050109">
    <property type="entry name" value="HTH-type_TetR-like_transc_reg"/>
</dbReference>
<dbReference type="Gene3D" id="1.10.357.10">
    <property type="entry name" value="Tetracycline Repressor, domain 2"/>
    <property type="match status" value="1"/>
</dbReference>
<dbReference type="Pfam" id="PF14246">
    <property type="entry name" value="TetR_C_7"/>
    <property type="match status" value="1"/>
</dbReference>
<evidence type="ECO:0000313" key="6">
    <source>
        <dbReference type="EMBL" id="PPE75541.1"/>
    </source>
</evidence>
<dbReference type="PRINTS" id="PR00455">
    <property type="entry name" value="HTHTETR"/>
</dbReference>
<dbReference type="AlphaFoldDB" id="A0A2S5TKN9"/>
<keyword evidence="3" id="KW-0804">Transcription</keyword>
<evidence type="ECO:0000256" key="3">
    <source>
        <dbReference type="ARBA" id="ARBA00023163"/>
    </source>
</evidence>
<dbReference type="SUPFAM" id="SSF46689">
    <property type="entry name" value="Homeodomain-like"/>
    <property type="match status" value="1"/>
</dbReference>
<dbReference type="InterPro" id="IPR036271">
    <property type="entry name" value="Tet_transcr_reg_TetR-rel_C_sf"/>
</dbReference>
<name>A0A2S5TKN9_9GAMM</name>
<keyword evidence="7" id="KW-1185">Reference proteome</keyword>
<dbReference type="GO" id="GO:0000976">
    <property type="term" value="F:transcription cis-regulatory region binding"/>
    <property type="evidence" value="ECO:0007669"/>
    <property type="project" value="TreeGrafter"/>
</dbReference>
<evidence type="ECO:0000259" key="5">
    <source>
        <dbReference type="PROSITE" id="PS50977"/>
    </source>
</evidence>
<dbReference type="EMBL" id="PSNW01000001">
    <property type="protein sequence ID" value="PPE75541.1"/>
    <property type="molecule type" value="Genomic_DNA"/>
</dbReference>
<dbReference type="PROSITE" id="PS50977">
    <property type="entry name" value="HTH_TETR_2"/>
    <property type="match status" value="1"/>
</dbReference>
<feature type="domain" description="HTH tetR-type" evidence="5">
    <location>
        <begin position="9"/>
        <end position="69"/>
    </location>
</feature>
<evidence type="ECO:0000256" key="4">
    <source>
        <dbReference type="PROSITE-ProRule" id="PRU00335"/>
    </source>
</evidence>
<organism evidence="6 7">
    <name type="scientific">Solimonas fluminis</name>
    <dbReference type="NCBI Taxonomy" id="2086571"/>
    <lineage>
        <taxon>Bacteria</taxon>
        <taxon>Pseudomonadati</taxon>
        <taxon>Pseudomonadota</taxon>
        <taxon>Gammaproteobacteria</taxon>
        <taxon>Nevskiales</taxon>
        <taxon>Nevskiaceae</taxon>
        <taxon>Solimonas</taxon>
    </lineage>
</organism>